<name>A0A242CCI8_9ENTE</name>
<evidence type="ECO:0000313" key="2">
    <source>
        <dbReference type="EMBL" id="OTO07879.1"/>
    </source>
</evidence>
<protein>
    <submittedName>
        <fullName evidence="2">Uncharacterized protein</fullName>
    </submittedName>
</protein>
<reference evidence="1 3" key="2">
    <citation type="submission" date="2018-07" db="EMBL/GenBank/DDBJ databases">
        <title>The Genome Sequence of Enterococcus sp. DIV0659b.</title>
        <authorList>
            <consortium name="The Broad Institute Genomics Platform"/>
            <consortium name="The Broad Institute Genomic Center for Infectious Diseases"/>
            <person name="Earl A."/>
            <person name="Manson A."/>
            <person name="Schwartman J."/>
            <person name="Gilmore M."/>
            <person name="Abouelleil A."/>
            <person name="Cao P."/>
            <person name="Chapman S."/>
            <person name="Cusick C."/>
            <person name="Shea T."/>
            <person name="Young S."/>
            <person name="Neafsey D."/>
            <person name="Nusbaum C."/>
            <person name="Birren B."/>
        </authorList>
    </citation>
    <scope>NUCLEOTIDE SEQUENCE [LARGE SCALE GENOMIC DNA]</scope>
    <source>
        <strain evidence="1 3">4G2_DIV0659</strain>
    </source>
</reference>
<gene>
    <name evidence="1" type="ORF">A5880_001288</name>
    <name evidence="2" type="ORF">A5880_002149</name>
</gene>
<keyword evidence="3" id="KW-1185">Reference proteome</keyword>
<organism evidence="2">
    <name type="scientific">Candidatus Enterococcus mansonii</name>
    <dbReference type="NCBI Taxonomy" id="1834181"/>
    <lineage>
        <taxon>Bacteria</taxon>
        <taxon>Bacillati</taxon>
        <taxon>Bacillota</taxon>
        <taxon>Bacilli</taxon>
        <taxon>Lactobacillales</taxon>
        <taxon>Enterococcaceae</taxon>
        <taxon>Enterococcus</taxon>
    </lineage>
</organism>
<comment type="caution">
    <text evidence="2">The sequence shown here is derived from an EMBL/GenBank/DDBJ whole genome shotgun (WGS) entry which is preliminary data.</text>
</comment>
<sequence length="35" mass="3929">MVYPIGLYRVETEQNGCYFAPFKVLGCKITAESLS</sequence>
<evidence type="ECO:0000313" key="3">
    <source>
        <dbReference type="Proteomes" id="UP000195139"/>
    </source>
</evidence>
<evidence type="ECO:0000313" key="1">
    <source>
        <dbReference type="EMBL" id="MEI5993741.1"/>
    </source>
</evidence>
<reference evidence="2" key="1">
    <citation type="submission" date="2017-05" db="EMBL/GenBank/DDBJ databases">
        <title>The Genome Sequence of Enterococcus sp. 4G2_DIV0659.</title>
        <authorList>
            <consortium name="The Broad Institute Genomics Platform"/>
            <consortium name="The Broad Institute Genomic Center for Infectious Diseases"/>
            <person name="Earl A."/>
            <person name="Manson A."/>
            <person name="Schwartman J."/>
            <person name="Gilmore M."/>
            <person name="Abouelleil A."/>
            <person name="Cao P."/>
            <person name="Chapman S."/>
            <person name="Cusick C."/>
            <person name="Shea T."/>
            <person name="Young S."/>
            <person name="Neafsey D."/>
            <person name="Nusbaum C."/>
            <person name="Birren B."/>
        </authorList>
    </citation>
    <scope>NUCLEOTIDE SEQUENCE [LARGE SCALE GENOMIC DNA]</scope>
    <source>
        <strain evidence="2">4G2_DIV0659</strain>
    </source>
</reference>
<dbReference type="STRING" id="1834181.A5880_002149"/>
<dbReference type="EMBL" id="NGLE01000003">
    <property type="protein sequence ID" value="OTO07879.1"/>
    <property type="molecule type" value="Genomic_DNA"/>
</dbReference>
<accession>A0A242CCI8</accession>
<dbReference type="EMBL" id="NGLE02000001">
    <property type="protein sequence ID" value="MEI5993741.1"/>
    <property type="molecule type" value="Genomic_DNA"/>
</dbReference>
<dbReference type="AlphaFoldDB" id="A0A242CCI8"/>
<proteinExistence type="predicted"/>
<dbReference type="Proteomes" id="UP000195139">
    <property type="component" value="Unassembled WGS sequence"/>
</dbReference>